<reference evidence="10 11" key="1">
    <citation type="submission" date="2017-08" db="EMBL/GenBank/DDBJ databases">
        <title>Acidophilic green algal genome provides insights into adaptation to an acidic environment.</title>
        <authorList>
            <person name="Hirooka S."/>
            <person name="Hirose Y."/>
            <person name="Kanesaki Y."/>
            <person name="Higuchi S."/>
            <person name="Fujiwara T."/>
            <person name="Onuma R."/>
            <person name="Era A."/>
            <person name="Ohbayashi R."/>
            <person name="Uzuka A."/>
            <person name="Nozaki H."/>
            <person name="Yoshikawa H."/>
            <person name="Miyagishima S.Y."/>
        </authorList>
    </citation>
    <scope>NUCLEOTIDE SEQUENCE [LARGE SCALE GENOMIC DNA]</scope>
    <source>
        <strain evidence="10 11">NIES-2499</strain>
    </source>
</reference>
<dbReference type="AlphaFoldDB" id="A0A250X800"/>
<dbReference type="InterPro" id="IPR036249">
    <property type="entry name" value="Thioredoxin-like_sf"/>
</dbReference>
<dbReference type="GO" id="GO:0042744">
    <property type="term" value="P:hydrogen peroxide catabolic process"/>
    <property type="evidence" value="ECO:0007669"/>
    <property type="project" value="TreeGrafter"/>
</dbReference>
<comment type="catalytic activity">
    <reaction evidence="1">
        <text>[glutaredoxin]-dithiol + a hydroperoxide = [glutaredoxin]-disulfide + an alcohol + H2O</text>
        <dbReference type="Rhea" id="RHEA:62624"/>
        <dbReference type="Rhea" id="RHEA-COMP:10729"/>
        <dbReference type="Rhea" id="RHEA-COMP:10730"/>
        <dbReference type="ChEBI" id="CHEBI:15377"/>
        <dbReference type="ChEBI" id="CHEBI:29950"/>
        <dbReference type="ChEBI" id="CHEBI:30879"/>
        <dbReference type="ChEBI" id="CHEBI:35924"/>
        <dbReference type="ChEBI" id="CHEBI:50058"/>
        <dbReference type="EC" id="1.11.1.25"/>
    </reaction>
</comment>
<dbReference type="PROSITE" id="PS51352">
    <property type="entry name" value="THIOREDOXIN_2"/>
    <property type="match status" value="1"/>
</dbReference>
<accession>A0A250X800</accession>
<evidence type="ECO:0000256" key="2">
    <source>
        <dbReference type="ARBA" id="ARBA00010505"/>
    </source>
</evidence>
<comment type="function">
    <text evidence="8">Thiol-specific peroxidase that catalyzes the reduction of hydrogen peroxide and organic hydroperoxides to water and alcohols, respectively. Plays a role in cell protection against oxidative stress by detoxifying peroxides.</text>
</comment>
<evidence type="ECO:0000313" key="11">
    <source>
        <dbReference type="Proteomes" id="UP000232323"/>
    </source>
</evidence>
<dbReference type="PANTHER" id="PTHR10430:SF16">
    <property type="entry name" value="PEROXIREDOXIN-5, MITOCHONDRIAL"/>
    <property type="match status" value="1"/>
</dbReference>
<proteinExistence type="inferred from homology"/>
<dbReference type="EC" id="1.11.1.25" evidence="3 8"/>
<evidence type="ECO:0000256" key="8">
    <source>
        <dbReference type="RuleBase" id="RU366011"/>
    </source>
</evidence>
<dbReference type="STRING" id="1157962.A0A250X800"/>
<evidence type="ECO:0000256" key="7">
    <source>
        <dbReference type="PIRSR" id="PIRSR637944-1"/>
    </source>
</evidence>
<evidence type="ECO:0000259" key="9">
    <source>
        <dbReference type="PROSITE" id="PS51352"/>
    </source>
</evidence>
<dbReference type="InterPro" id="IPR037944">
    <property type="entry name" value="PRX5-like"/>
</dbReference>
<comment type="caution">
    <text evidence="10">The sequence shown here is derived from an EMBL/GenBank/DDBJ whole genome shotgun (WGS) entry which is preliminary data.</text>
</comment>
<dbReference type="InterPro" id="IPR013766">
    <property type="entry name" value="Thioredoxin_domain"/>
</dbReference>
<name>A0A250X800_9CHLO</name>
<dbReference type="CDD" id="cd03013">
    <property type="entry name" value="PRX5_like"/>
    <property type="match status" value="1"/>
</dbReference>
<comment type="similarity">
    <text evidence="2 8">Belongs to the peroxiredoxin family. Prx5 subfamily.</text>
</comment>
<keyword evidence="5 8" id="KW-0049">Antioxidant</keyword>
<keyword evidence="8" id="KW-0676">Redox-active center</keyword>
<dbReference type="OrthoDB" id="1882547at2759"/>
<dbReference type="GO" id="GO:0045454">
    <property type="term" value="P:cell redox homeostasis"/>
    <property type="evidence" value="ECO:0007669"/>
    <property type="project" value="TreeGrafter"/>
</dbReference>
<dbReference type="InterPro" id="IPR013740">
    <property type="entry name" value="Redoxin"/>
</dbReference>
<evidence type="ECO:0000256" key="4">
    <source>
        <dbReference type="ARBA" id="ARBA00022559"/>
    </source>
</evidence>
<feature type="active site" description="Cysteine sulfenic acid (-SOH) intermediate" evidence="7">
    <location>
        <position position="88"/>
    </location>
</feature>
<keyword evidence="4 8" id="KW-0575">Peroxidase</keyword>
<dbReference type="EMBL" id="BEGY01000038">
    <property type="protein sequence ID" value="GAX79049.1"/>
    <property type="molecule type" value="Genomic_DNA"/>
</dbReference>
<organism evidence="10 11">
    <name type="scientific">Chlamydomonas eustigma</name>
    <dbReference type="NCBI Taxonomy" id="1157962"/>
    <lineage>
        <taxon>Eukaryota</taxon>
        <taxon>Viridiplantae</taxon>
        <taxon>Chlorophyta</taxon>
        <taxon>core chlorophytes</taxon>
        <taxon>Chlorophyceae</taxon>
        <taxon>CS clade</taxon>
        <taxon>Chlamydomonadales</taxon>
        <taxon>Chlamydomonadaceae</taxon>
        <taxon>Chlamydomonas</taxon>
    </lineage>
</organism>
<evidence type="ECO:0000256" key="3">
    <source>
        <dbReference type="ARBA" id="ARBA00013016"/>
    </source>
</evidence>
<feature type="domain" description="Thioredoxin" evidence="9">
    <location>
        <begin position="34"/>
        <end position="200"/>
    </location>
</feature>
<evidence type="ECO:0000256" key="5">
    <source>
        <dbReference type="ARBA" id="ARBA00022862"/>
    </source>
</evidence>
<dbReference type="GO" id="GO:0005777">
    <property type="term" value="C:peroxisome"/>
    <property type="evidence" value="ECO:0007669"/>
    <property type="project" value="TreeGrafter"/>
</dbReference>
<evidence type="ECO:0000256" key="6">
    <source>
        <dbReference type="ARBA" id="ARBA00023002"/>
    </source>
</evidence>
<protein>
    <recommendedName>
        <fullName evidence="3 8">Glutaredoxin-dependent peroxiredoxin</fullName>
        <ecNumber evidence="3 8">1.11.1.25</ecNumber>
    </recommendedName>
</protein>
<evidence type="ECO:0000313" key="10">
    <source>
        <dbReference type="EMBL" id="GAX79049.1"/>
    </source>
</evidence>
<dbReference type="Pfam" id="PF08534">
    <property type="entry name" value="Redoxin"/>
    <property type="match status" value="1"/>
</dbReference>
<dbReference type="GO" id="GO:0008379">
    <property type="term" value="F:thioredoxin peroxidase activity"/>
    <property type="evidence" value="ECO:0007669"/>
    <property type="project" value="InterPro"/>
</dbReference>
<dbReference type="PANTHER" id="PTHR10430">
    <property type="entry name" value="PEROXIREDOXIN"/>
    <property type="match status" value="1"/>
</dbReference>
<dbReference type="Gene3D" id="3.40.30.10">
    <property type="entry name" value="Glutaredoxin"/>
    <property type="match status" value="1"/>
</dbReference>
<gene>
    <name evidence="10" type="ORF">CEUSTIGMA_g6489.t1</name>
</gene>
<dbReference type="SUPFAM" id="SSF52833">
    <property type="entry name" value="Thioredoxin-like"/>
    <property type="match status" value="1"/>
</dbReference>
<dbReference type="GO" id="GO:0005739">
    <property type="term" value="C:mitochondrion"/>
    <property type="evidence" value="ECO:0007669"/>
    <property type="project" value="TreeGrafter"/>
</dbReference>
<sequence length="200" mass="21493">MHQLSRSLKYSFSTFPTLVLSLTRSLSTRNMPVPKTGDALPDIVLYEGTPLTEIKPDAPPITPVNLRDVFAGKKGVLVNVPGAFTPGCSKTHLPGFVDSFAKFQAAGAEVIVFTAVNDPFVLTEWGVVYNAIGKIRFLADTHGKLAEAFDCVLDTTANLGNKRGKRFSVVVKDNVITHFNLDDGLSCSLADPTLAQLASV</sequence>
<evidence type="ECO:0000256" key="1">
    <source>
        <dbReference type="ARBA" id="ARBA00001711"/>
    </source>
</evidence>
<keyword evidence="6 8" id="KW-0560">Oxidoreductase</keyword>
<dbReference type="Proteomes" id="UP000232323">
    <property type="component" value="Unassembled WGS sequence"/>
</dbReference>
<keyword evidence="11" id="KW-1185">Reference proteome</keyword>
<dbReference type="GO" id="GO:0034599">
    <property type="term" value="P:cellular response to oxidative stress"/>
    <property type="evidence" value="ECO:0007669"/>
    <property type="project" value="InterPro"/>
</dbReference>